<organism evidence="3 4">
    <name type="scientific">Streptomyces bohaiensis</name>
    <dbReference type="NCBI Taxonomy" id="1431344"/>
    <lineage>
        <taxon>Bacteria</taxon>
        <taxon>Bacillati</taxon>
        <taxon>Actinomycetota</taxon>
        <taxon>Actinomycetes</taxon>
        <taxon>Kitasatosporales</taxon>
        <taxon>Streptomycetaceae</taxon>
        <taxon>Streptomyces</taxon>
    </lineage>
</organism>
<evidence type="ECO:0000313" key="3">
    <source>
        <dbReference type="EMBL" id="NJQ13829.1"/>
    </source>
</evidence>
<feature type="compositionally biased region" description="Basic and acidic residues" evidence="1">
    <location>
        <begin position="1"/>
        <end position="13"/>
    </location>
</feature>
<protein>
    <submittedName>
        <fullName evidence="3">Transposase</fullName>
    </submittedName>
</protein>
<feature type="region of interest" description="Disordered" evidence="1">
    <location>
        <begin position="1"/>
        <end position="94"/>
    </location>
</feature>
<accession>A0ABX1C3M4</accession>
<comment type="caution">
    <text evidence="3">The sequence shown here is derived from an EMBL/GenBank/DDBJ whole genome shotgun (WGS) entry which is preliminary data.</text>
</comment>
<dbReference type="EMBL" id="JAAVJC010000008">
    <property type="protein sequence ID" value="NJQ13829.1"/>
    <property type="molecule type" value="Genomic_DNA"/>
</dbReference>
<name>A0ABX1C3M4_9ACTN</name>
<proteinExistence type="predicted"/>
<reference evidence="3 4" key="1">
    <citation type="submission" date="2020-03" db="EMBL/GenBank/DDBJ databases">
        <title>Draft genome of Streptomyces sp. ventii, isolated from the Axial Seamount in the Pacific Ocean, and resequencing of the two type strains Streptomyces lonarensis strain NCL 716 and Streptomyces bohaiensis strain 11A07.</title>
        <authorList>
            <person name="Loughran R.M."/>
            <person name="Pfannmuller K.M."/>
            <person name="Wasson B.J."/>
            <person name="Deadmond M.C."/>
            <person name="Paddock B.E."/>
            <person name="Koyack M.J."/>
            <person name="Gallegos D.A."/>
            <person name="Mitchell E.A."/>
            <person name="Ushijima B."/>
            <person name="Saw J.H."/>
            <person name="Mcphail K.L."/>
            <person name="Videau P."/>
        </authorList>
    </citation>
    <scope>NUCLEOTIDE SEQUENCE [LARGE SCALE GENOMIC DNA]</scope>
    <source>
        <strain evidence="3 4">11A07</strain>
    </source>
</reference>
<feature type="compositionally biased region" description="Polar residues" evidence="1">
    <location>
        <begin position="31"/>
        <end position="42"/>
    </location>
</feature>
<feature type="domain" description="Transposase DDE" evidence="2">
    <location>
        <begin position="47"/>
        <end position="131"/>
    </location>
</feature>
<dbReference type="InterPro" id="IPR025668">
    <property type="entry name" value="Tnp_DDE_dom"/>
</dbReference>
<dbReference type="Proteomes" id="UP000727056">
    <property type="component" value="Unassembled WGS sequence"/>
</dbReference>
<evidence type="ECO:0000313" key="4">
    <source>
        <dbReference type="Proteomes" id="UP000727056"/>
    </source>
</evidence>
<evidence type="ECO:0000256" key="1">
    <source>
        <dbReference type="SAM" id="MobiDB-lite"/>
    </source>
</evidence>
<dbReference type="Pfam" id="PF13586">
    <property type="entry name" value="DDE_Tnp_1_2"/>
    <property type="match status" value="1"/>
</dbReference>
<keyword evidence="4" id="KW-1185">Reference proteome</keyword>
<dbReference type="RefSeq" id="WP_168086654.1">
    <property type="nucleotide sequence ID" value="NZ_BHZH01000023.1"/>
</dbReference>
<evidence type="ECO:0000259" key="2">
    <source>
        <dbReference type="Pfam" id="PF13586"/>
    </source>
</evidence>
<gene>
    <name evidence="3" type="ORF">HCN52_02420</name>
</gene>
<sequence length="133" mass="14882">MASRPDPARDGRQRQGLHPVHRRDGGDPGTSDRSGAPTSPTRSRPGDKSYSSKAIRTWLRRKGIAHRIPEQADQVRNPARRGRRGGRPSVFDRETVDRRFERLKRWRGIATRYDKTAEPCEAAGALASLLMGA</sequence>